<dbReference type="Proteomes" id="UP000481087">
    <property type="component" value="Unassembled WGS sequence"/>
</dbReference>
<organism evidence="9 10">
    <name type="scientific">Paenibacillus silvestris</name>
    <dbReference type="NCBI Taxonomy" id="2606219"/>
    <lineage>
        <taxon>Bacteria</taxon>
        <taxon>Bacillati</taxon>
        <taxon>Bacillota</taxon>
        <taxon>Bacilli</taxon>
        <taxon>Bacillales</taxon>
        <taxon>Paenibacillaceae</taxon>
        <taxon>Paenibacillus</taxon>
    </lineage>
</organism>
<evidence type="ECO:0000256" key="5">
    <source>
        <dbReference type="ARBA" id="ARBA00022692"/>
    </source>
</evidence>
<gene>
    <name evidence="9" type="ORF">GQF01_01180</name>
</gene>
<feature type="transmembrane region" description="Helical" evidence="8">
    <location>
        <begin position="252"/>
        <end position="278"/>
    </location>
</feature>
<feature type="transmembrane region" description="Helical" evidence="8">
    <location>
        <begin position="21"/>
        <end position="43"/>
    </location>
</feature>
<keyword evidence="10" id="KW-1185">Reference proteome</keyword>
<feature type="transmembrane region" description="Helical" evidence="8">
    <location>
        <begin position="107"/>
        <end position="127"/>
    </location>
</feature>
<dbReference type="PANTHER" id="PTHR30472">
    <property type="entry name" value="FERRIC ENTEROBACTIN TRANSPORT SYSTEM PERMEASE PROTEIN"/>
    <property type="match status" value="1"/>
</dbReference>
<feature type="transmembrane region" description="Helical" evidence="8">
    <location>
        <begin position="320"/>
        <end position="341"/>
    </location>
</feature>
<keyword evidence="4" id="KW-1003">Cell membrane</keyword>
<evidence type="ECO:0000256" key="2">
    <source>
        <dbReference type="ARBA" id="ARBA00007935"/>
    </source>
</evidence>
<dbReference type="CDD" id="cd06550">
    <property type="entry name" value="TM_ABC_iron-siderophores_like"/>
    <property type="match status" value="1"/>
</dbReference>
<dbReference type="GO" id="GO:0033214">
    <property type="term" value="P:siderophore-iron import into cell"/>
    <property type="evidence" value="ECO:0007669"/>
    <property type="project" value="TreeGrafter"/>
</dbReference>
<evidence type="ECO:0000256" key="1">
    <source>
        <dbReference type="ARBA" id="ARBA00004651"/>
    </source>
</evidence>
<dbReference type="Pfam" id="PF01032">
    <property type="entry name" value="FecCD"/>
    <property type="match status" value="1"/>
</dbReference>
<keyword evidence="6 8" id="KW-1133">Transmembrane helix</keyword>
<feature type="transmembrane region" description="Helical" evidence="8">
    <location>
        <begin position="208"/>
        <end position="227"/>
    </location>
</feature>
<keyword evidence="3" id="KW-0813">Transport</keyword>
<proteinExistence type="inferred from homology"/>
<dbReference type="EMBL" id="WTUZ01000004">
    <property type="protein sequence ID" value="MZQ80752.1"/>
    <property type="molecule type" value="Genomic_DNA"/>
</dbReference>
<dbReference type="FunFam" id="1.10.3470.10:FF:000001">
    <property type="entry name" value="Vitamin B12 ABC transporter permease BtuC"/>
    <property type="match status" value="1"/>
</dbReference>
<evidence type="ECO:0000256" key="3">
    <source>
        <dbReference type="ARBA" id="ARBA00022448"/>
    </source>
</evidence>
<evidence type="ECO:0000313" key="10">
    <source>
        <dbReference type="Proteomes" id="UP000481087"/>
    </source>
</evidence>
<name>A0A6L8UTS0_9BACL</name>
<evidence type="ECO:0000256" key="6">
    <source>
        <dbReference type="ARBA" id="ARBA00022989"/>
    </source>
</evidence>
<dbReference type="PANTHER" id="PTHR30472:SF24">
    <property type="entry name" value="FERRIC ENTEROBACTIN TRANSPORT SYSTEM PERMEASE PROTEIN FEPG"/>
    <property type="match status" value="1"/>
</dbReference>
<keyword evidence="7 8" id="KW-0472">Membrane</keyword>
<accession>A0A6L8UTS0</accession>
<feature type="transmembrane region" description="Helical" evidence="8">
    <location>
        <begin position="77"/>
        <end position="95"/>
    </location>
</feature>
<dbReference type="InterPro" id="IPR037294">
    <property type="entry name" value="ABC_BtuC-like"/>
</dbReference>
<evidence type="ECO:0000256" key="7">
    <source>
        <dbReference type="ARBA" id="ARBA00023136"/>
    </source>
</evidence>
<comment type="similarity">
    <text evidence="2">Belongs to the binding-protein-dependent transport system permease family. FecCD subfamily.</text>
</comment>
<dbReference type="GO" id="GO:0005886">
    <property type="term" value="C:plasma membrane"/>
    <property type="evidence" value="ECO:0007669"/>
    <property type="project" value="UniProtKB-SubCell"/>
</dbReference>
<comment type="caution">
    <text evidence="9">The sequence shown here is derived from an EMBL/GenBank/DDBJ whole genome shotgun (WGS) entry which is preliminary data.</text>
</comment>
<dbReference type="Gene3D" id="1.10.3470.10">
    <property type="entry name" value="ABC transporter involved in vitamin B12 uptake, BtuC"/>
    <property type="match status" value="1"/>
</dbReference>
<dbReference type="AlphaFoldDB" id="A0A6L8UTS0"/>
<dbReference type="SUPFAM" id="SSF81345">
    <property type="entry name" value="ABC transporter involved in vitamin B12 uptake, BtuC"/>
    <property type="match status" value="1"/>
</dbReference>
<feature type="transmembrane region" description="Helical" evidence="8">
    <location>
        <begin position="290"/>
        <end position="308"/>
    </location>
</feature>
<evidence type="ECO:0000256" key="8">
    <source>
        <dbReference type="SAM" id="Phobius"/>
    </source>
</evidence>
<dbReference type="RefSeq" id="WP_161404954.1">
    <property type="nucleotide sequence ID" value="NZ_WTUZ01000004.1"/>
</dbReference>
<evidence type="ECO:0000256" key="4">
    <source>
        <dbReference type="ARBA" id="ARBA00022475"/>
    </source>
</evidence>
<protein>
    <submittedName>
        <fullName evidence="9">Iron chelate uptake ABC transporter family permease subunit</fullName>
    </submittedName>
</protein>
<feature type="transmembrane region" description="Helical" evidence="8">
    <location>
        <begin position="133"/>
        <end position="152"/>
    </location>
</feature>
<evidence type="ECO:0000313" key="9">
    <source>
        <dbReference type="EMBL" id="MZQ80752.1"/>
    </source>
</evidence>
<sequence>MRQLIVYRSKTGRFSFLFHRRTLLVISGLTLLTIVMFVISTGLGSTFISPQDVLKTIFGKSTPQHELVIGTLRLPRIIVAILVGASLGVAGSILQGMIRNPLASPDIIGVTGGGTLAAVAFITYFAGTVSIHWMPMAAFVGAAIVSLIIYLLAWHKGVTPTRLVLIGIGISAATSSLTMLMIVLSPMNSATKAYTWLTGSVYGASWDNVYTLLPWVLVFIPMALYFARHINLQEMGDDLAAGLGATVQLHRFLLLFISVALAGSAVAIAGAIGFVGLISPHIAKKLVAPSYGGLIPVSALIGSLLVLISDTVARTAFPPLDIPAGVFTAAIGAPFFIFLLYRNRNR</sequence>
<dbReference type="GO" id="GO:0022857">
    <property type="term" value="F:transmembrane transporter activity"/>
    <property type="evidence" value="ECO:0007669"/>
    <property type="project" value="InterPro"/>
</dbReference>
<dbReference type="InterPro" id="IPR000522">
    <property type="entry name" value="ABC_transptr_permease_BtuC"/>
</dbReference>
<comment type="subcellular location">
    <subcellularLocation>
        <location evidence="1">Cell membrane</location>
        <topology evidence="1">Multi-pass membrane protein</topology>
    </subcellularLocation>
</comment>
<feature type="transmembrane region" description="Helical" evidence="8">
    <location>
        <begin position="164"/>
        <end position="188"/>
    </location>
</feature>
<reference evidence="9 10" key="1">
    <citation type="submission" date="2019-12" db="EMBL/GenBank/DDBJ databases">
        <title>Paenibacillus sp. nov. sp. isolated from soil.</title>
        <authorList>
            <person name="Kim J."/>
            <person name="Jeong S.E."/>
            <person name="Jung H.S."/>
            <person name="Jeon C.O."/>
        </authorList>
    </citation>
    <scope>NUCLEOTIDE SEQUENCE [LARGE SCALE GENOMIC DNA]</scope>
    <source>
        <strain evidence="9 10">5J-6</strain>
    </source>
</reference>
<keyword evidence="5 8" id="KW-0812">Transmembrane</keyword>